<feature type="region of interest" description="Disordered" evidence="1">
    <location>
        <begin position="55"/>
        <end position="115"/>
    </location>
</feature>
<organism evidence="2 3">
    <name type="scientific">Rhodocollybia butyracea</name>
    <dbReference type="NCBI Taxonomy" id="206335"/>
    <lineage>
        <taxon>Eukaryota</taxon>
        <taxon>Fungi</taxon>
        <taxon>Dikarya</taxon>
        <taxon>Basidiomycota</taxon>
        <taxon>Agaricomycotina</taxon>
        <taxon>Agaricomycetes</taxon>
        <taxon>Agaricomycetidae</taxon>
        <taxon>Agaricales</taxon>
        <taxon>Marasmiineae</taxon>
        <taxon>Omphalotaceae</taxon>
        <taxon>Rhodocollybia</taxon>
    </lineage>
</organism>
<keyword evidence="3" id="KW-1185">Reference proteome</keyword>
<comment type="caution">
    <text evidence="2">The sequence shown here is derived from an EMBL/GenBank/DDBJ whole genome shotgun (WGS) entry which is preliminary data.</text>
</comment>
<evidence type="ECO:0000313" key="3">
    <source>
        <dbReference type="Proteomes" id="UP000772434"/>
    </source>
</evidence>
<evidence type="ECO:0000313" key="2">
    <source>
        <dbReference type="EMBL" id="KAF9058779.1"/>
    </source>
</evidence>
<sequence>MSDQKLSHSVNPLELLAYCAATQPPLALTPMHQQQQQQNYRPQGMARVIAYPAQREGQGPPRHRSEVGTHVHPSQREGQGPSGHRFEVGTHAHAPHASRGRAPSSALPRRPEETMLFPSGTTMSFNPPPRPFVLTSQYLSDNAGRPPPSPLVLQILPRRQETCKLDEPVIFTSRGFPGPYLVDLLGNTPQLDDPNTPVFASYGMSRLQWLFDFPGLTPITERTPLVEGTPRRDLTRLEIAQNLSAAIVRLMRKYGGQLQGGGERWCDYRNLRLVALIYQGPSWAPVLAVDARR</sequence>
<evidence type="ECO:0000256" key="1">
    <source>
        <dbReference type="SAM" id="MobiDB-lite"/>
    </source>
</evidence>
<proteinExistence type="predicted"/>
<dbReference type="Proteomes" id="UP000772434">
    <property type="component" value="Unassembled WGS sequence"/>
</dbReference>
<name>A0A9P5P8H5_9AGAR</name>
<accession>A0A9P5P8H5</accession>
<gene>
    <name evidence="2" type="ORF">BDP27DRAFT_1432288</name>
</gene>
<dbReference type="EMBL" id="JADNRY010000351">
    <property type="protein sequence ID" value="KAF9058779.1"/>
    <property type="molecule type" value="Genomic_DNA"/>
</dbReference>
<dbReference type="OrthoDB" id="2602575at2759"/>
<reference evidence="2" key="1">
    <citation type="submission" date="2020-11" db="EMBL/GenBank/DDBJ databases">
        <authorList>
            <consortium name="DOE Joint Genome Institute"/>
            <person name="Ahrendt S."/>
            <person name="Riley R."/>
            <person name="Andreopoulos W."/>
            <person name="Labutti K."/>
            <person name="Pangilinan J."/>
            <person name="Ruiz-Duenas F.J."/>
            <person name="Barrasa J.M."/>
            <person name="Sanchez-Garcia M."/>
            <person name="Camarero S."/>
            <person name="Miyauchi S."/>
            <person name="Serrano A."/>
            <person name="Linde D."/>
            <person name="Babiker R."/>
            <person name="Drula E."/>
            <person name="Ayuso-Fernandez I."/>
            <person name="Pacheco R."/>
            <person name="Padilla G."/>
            <person name="Ferreira P."/>
            <person name="Barriuso J."/>
            <person name="Kellner H."/>
            <person name="Castanera R."/>
            <person name="Alfaro M."/>
            <person name="Ramirez L."/>
            <person name="Pisabarro A.G."/>
            <person name="Kuo A."/>
            <person name="Tritt A."/>
            <person name="Lipzen A."/>
            <person name="He G."/>
            <person name="Yan M."/>
            <person name="Ng V."/>
            <person name="Cullen D."/>
            <person name="Martin F."/>
            <person name="Rosso M.-N."/>
            <person name="Henrissat B."/>
            <person name="Hibbett D."/>
            <person name="Martinez A.T."/>
            <person name="Grigoriev I.V."/>
        </authorList>
    </citation>
    <scope>NUCLEOTIDE SEQUENCE</scope>
    <source>
        <strain evidence="2">AH 40177</strain>
    </source>
</reference>
<protein>
    <submittedName>
        <fullName evidence="2">Uncharacterized protein</fullName>
    </submittedName>
</protein>
<dbReference type="AlphaFoldDB" id="A0A9P5P8H5"/>